<gene>
    <name evidence="4" type="ORF">G3574_08505</name>
</gene>
<keyword evidence="1" id="KW-0998">Cell outer membrane</keyword>
<comment type="subcellular location">
    <subcellularLocation>
        <location evidence="1">Cell outer membrane</location>
        <topology evidence="1">Multi-pass membrane protein</topology>
    </subcellularLocation>
</comment>
<dbReference type="AlphaFoldDB" id="A0A6B3SK17"/>
<evidence type="ECO:0000313" key="5">
    <source>
        <dbReference type="Proteomes" id="UP000482155"/>
    </source>
</evidence>
<organism evidence="4 5">
    <name type="scientific">Noviherbaspirillum galbum</name>
    <dbReference type="NCBI Taxonomy" id="2709383"/>
    <lineage>
        <taxon>Bacteria</taxon>
        <taxon>Pseudomonadati</taxon>
        <taxon>Pseudomonadota</taxon>
        <taxon>Betaproteobacteria</taxon>
        <taxon>Burkholderiales</taxon>
        <taxon>Oxalobacteraceae</taxon>
        <taxon>Noviherbaspirillum</taxon>
    </lineage>
</organism>
<evidence type="ECO:0000313" key="4">
    <source>
        <dbReference type="EMBL" id="NEX61117.1"/>
    </source>
</evidence>
<keyword evidence="5" id="KW-1185">Reference proteome</keyword>
<dbReference type="EMBL" id="JAAIVB010000031">
    <property type="protein sequence ID" value="NEX61117.1"/>
    <property type="molecule type" value="Genomic_DNA"/>
</dbReference>
<comment type="caution">
    <text evidence="4">The sequence shown here is derived from an EMBL/GenBank/DDBJ whole genome shotgun (WGS) entry which is preliminary data.</text>
</comment>
<comment type="similarity">
    <text evidence="1">Belongs to the PagL family.</text>
</comment>
<dbReference type="GO" id="GO:0050528">
    <property type="term" value="F:acyloxyacyl hydrolase activity"/>
    <property type="evidence" value="ECO:0007669"/>
    <property type="project" value="UniProtKB-EC"/>
</dbReference>
<evidence type="ECO:0000256" key="3">
    <source>
        <dbReference type="SAM" id="SignalP"/>
    </source>
</evidence>
<name>A0A6B3SK17_9BURK</name>
<keyword evidence="3" id="KW-0732">Signal</keyword>
<dbReference type="RefSeq" id="WP_163962009.1">
    <property type="nucleotide sequence ID" value="NZ_JAAIVB010000031.1"/>
</dbReference>
<feature type="chain" id="PRO_5025442524" description="Lipid A deacylase" evidence="3">
    <location>
        <begin position="29"/>
        <end position="184"/>
    </location>
</feature>
<reference evidence="4 5" key="1">
    <citation type="submission" date="2020-02" db="EMBL/GenBank/DDBJ databases">
        <authorList>
            <person name="Kim M.K."/>
        </authorList>
    </citation>
    <scope>NUCLEOTIDE SEQUENCE [LARGE SCALE GENOMIC DNA]</scope>
    <source>
        <strain evidence="4 5">17J57-3</strain>
    </source>
</reference>
<proteinExistence type="inferred from homology"/>
<keyword evidence="1 4" id="KW-0378">Hydrolase</keyword>
<sequence>MKHGILKASPVAAITIGVLLLLSKPVHAADSGSIEFGTGNRTQVVRVGSQWRWDQRWWESNGTHIGGYWDATLMVWHGSRYQNVPDATQNLGGIGITPVFRLQRDSLKGPYAEAAIGAHLLSDIYDNNGRTFSTRFQFGDHLSVGYVFNNGVDLSLKAQHFSNGAIKRPNPGVNFLLLRASYPF</sequence>
<dbReference type="PIRSF" id="PIRSF029681">
    <property type="entry name" value="PagL"/>
    <property type="match status" value="1"/>
</dbReference>
<dbReference type="Gene3D" id="2.40.160.20">
    <property type="match status" value="1"/>
</dbReference>
<dbReference type="EC" id="3.1.1.77" evidence="1"/>
<protein>
    <recommendedName>
        <fullName evidence="1">Lipid A deacylase</fullName>
        <ecNumber evidence="1">3.1.1.77</ecNumber>
    </recommendedName>
    <alternativeName>
        <fullName evidence="1">LPS 3-O-deacylase</fullName>
    </alternativeName>
    <alternativeName>
        <fullName evidence="1">Outer membrane enzyme</fullName>
    </alternativeName>
</protein>
<comment type="function">
    <text evidence="1">Has lipid A 3-O-deacylase activity. Hydrolyzes the ester bond at the 3 position of lipid A, a bioactive component of lipopolysaccharide (LPS), thereby releasing the primary fatty acyl moiety.</text>
</comment>
<accession>A0A6B3SK17</accession>
<feature type="site" description="Critical for activity" evidence="2">
    <location>
        <position position="163"/>
    </location>
</feature>
<dbReference type="InterPro" id="IPR018550">
    <property type="entry name" value="Lipid-A_deacylase-rel"/>
</dbReference>
<keyword evidence="1" id="KW-0472">Membrane</keyword>
<dbReference type="Proteomes" id="UP000482155">
    <property type="component" value="Unassembled WGS sequence"/>
</dbReference>
<evidence type="ECO:0000256" key="2">
    <source>
        <dbReference type="PIRSR" id="PIRSR029681-2"/>
    </source>
</evidence>
<dbReference type="GO" id="GO:0009279">
    <property type="term" value="C:cell outer membrane"/>
    <property type="evidence" value="ECO:0007669"/>
    <property type="project" value="UniProtKB-SubCell"/>
</dbReference>
<comment type="subunit">
    <text evidence="1">Homodimer.</text>
</comment>
<evidence type="ECO:0000256" key="1">
    <source>
        <dbReference type="PIRNR" id="PIRNR029681"/>
    </source>
</evidence>
<dbReference type="Pfam" id="PF09411">
    <property type="entry name" value="PagL"/>
    <property type="match status" value="1"/>
</dbReference>
<feature type="signal peptide" evidence="3">
    <location>
        <begin position="1"/>
        <end position="28"/>
    </location>
</feature>
<comment type="catalytic activity">
    <reaction evidence="1">
        <text>a 3-(acyloxy)acyl derivative of bacterial toxin + H2O = a 3-hydroxyacyl derivative of bacterial toxin + a fatty acid + H(+)</text>
        <dbReference type="Rhea" id="RHEA:12032"/>
        <dbReference type="ChEBI" id="CHEBI:15377"/>
        <dbReference type="ChEBI" id="CHEBI:15378"/>
        <dbReference type="ChEBI" id="CHEBI:28868"/>
        <dbReference type="ChEBI" id="CHEBI:136853"/>
        <dbReference type="ChEBI" id="CHEBI:140675"/>
        <dbReference type="EC" id="3.1.1.77"/>
    </reaction>
</comment>